<feature type="transmembrane region" description="Helical" evidence="1">
    <location>
        <begin position="60"/>
        <end position="83"/>
    </location>
</feature>
<reference evidence="2" key="1">
    <citation type="journal article" date="2024" name="J. Gen. Virol.">
        <title>Novel phages of Pseudomonas syringae unveil numerous potential auxiliary metabolic genes.</title>
        <authorList>
            <person name="Feltin C."/>
            <person name="Garneau J.R."/>
            <person name="Morris C.E."/>
            <person name="Berard A."/>
            <person name="Torres-Barcelo C."/>
        </authorList>
    </citation>
    <scope>NUCLEOTIDE SEQUENCE</scope>
</reference>
<protein>
    <submittedName>
        <fullName evidence="2">Uncharacterized protein</fullName>
    </submittedName>
</protein>
<keyword evidence="1" id="KW-0472">Membrane</keyword>
<proteinExistence type="predicted"/>
<gene>
    <name evidence="2" type="ORF">Cygsa01_00207</name>
</gene>
<sequence>MNLEPLEIYALLIANFVLVWMLVKLVCNGFILIASAIYLHKFDQVDDVFTSLVNLKFGKPGAFGLIIALAVTGVLSLLLLDYLRVTV</sequence>
<evidence type="ECO:0000313" key="2">
    <source>
        <dbReference type="EMBL" id="XAI71253.1"/>
    </source>
</evidence>
<keyword evidence="1" id="KW-1133">Transmembrane helix</keyword>
<dbReference type="EMBL" id="PP179332">
    <property type="protein sequence ID" value="XAI71253.1"/>
    <property type="molecule type" value="Genomic_DNA"/>
</dbReference>
<name>A0AAU6W4H7_9VIRU</name>
<accession>A0AAU6W4H7</accession>
<keyword evidence="1" id="KW-0812">Transmembrane</keyword>
<feature type="transmembrane region" description="Helical" evidence="1">
    <location>
        <begin position="12"/>
        <end position="40"/>
    </location>
</feature>
<organism evidence="2">
    <name type="scientific">Pseudomonas phage Cygsa01</name>
    <dbReference type="NCBI Taxonomy" id="3138529"/>
    <lineage>
        <taxon>Viruses</taxon>
    </lineage>
</organism>
<evidence type="ECO:0000256" key="1">
    <source>
        <dbReference type="SAM" id="Phobius"/>
    </source>
</evidence>